<reference evidence="3 5" key="2">
    <citation type="journal article" date="2014" name="BMC Genomics">
        <title>An improved genome release (version Mt4.0) for the model legume Medicago truncatula.</title>
        <authorList>
            <person name="Tang H."/>
            <person name="Krishnakumar V."/>
            <person name="Bidwell S."/>
            <person name="Rosen B."/>
            <person name="Chan A."/>
            <person name="Zhou S."/>
            <person name="Gentzbittel L."/>
            <person name="Childs K.L."/>
            <person name="Yandell M."/>
            <person name="Gundlach H."/>
            <person name="Mayer K.F."/>
            <person name="Schwartz D.C."/>
            <person name="Town C.D."/>
        </authorList>
    </citation>
    <scope>GENOME REANNOTATION</scope>
    <source>
        <strain evidence="3">A17</strain>
        <strain evidence="4 5">cv. Jemalong A17</strain>
    </source>
</reference>
<dbReference type="SUPFAM" id="SSF56574">
    <property type="entry name" value="Serpins"/>
    <property type="match status" value="1"/>
</dbReference>
<dbReference type="EMBL" id="CM001224">
    <property type="protein sequence ID" value="KEH20250.1"/>
    <property type="molecule type" value="Genomic_DNA"/>
</dbReference>
<name>A0A072U355_MEDTR</name>
<organism evidence="3 5">
    <name type="scientific">Medicago truncatula</name>
    <name type="common">Barrel medic</name>
    <name type="synonym">Medicago tribuloides</name>
    <dbReference type="NCBI Taxonomy" id="3880"/>
    <lineage>
        <taxon>Eukaryota</taxon>
        <taxon>Viridiplantae</taxon>
        <taxon>Streptophyta</taxon>
        <taxon>Embryophyta</taxon>
        <taxon>Tracheophyta</taxon>
        <taxon>Spermatophyta</taxon>
        <taxon>Magnoliopsida</taxon>
        <taxon>eudicotyledons</taxon>
        <taxon>Gunneridae</taxon>
        <taxon>Pentapetalae</taxon>
        <taxon>rosids</taxon>
        <taxon>fabids</taxon>
        <taxon>Fabales</taxon>
        <taxon>Fabaceae</taxon>
        <taxon>Papilionoideae</taxon>
        <taxon>50 kb inversion clade</taxon>
        <taxon>NPAAA clade</taxon>
        <taxon>Hologalegina</taxon>
        <taxon>IRL clade</taxon>
        <taxon>Trifolieae</taxon>
        <taxon>Medicago</taxon>
    </lineage>
</organism>
<keyword evidence="5" id="KW-1185">Reference proteome</keyword>
<dbReference type="HOGENOM" id="CLU_1799364_0_0_1"/>
<dbReference type="Proteomes" id="UP000002051">
    <property type="component" value="Chromosome 8"/>
</dbReference>
<evidence type="ECO:0000259" key="2">
    <source>
        <dbReference type="Pfam" id="PF00079"/>
    </source>
</evidence>
<evidence type="ECO:0000313" key="4">
    <source>
        <dbReference type="EnsemblPlants" id="KEH20250"/>
    </source>
</evidence>
<sequence length="144" mass="16426">MTQSFQPIGAVVTFVPISLEIVLRILVVGSNNAAHQDLMDILRYKYKKDLLKDIIDCCSLSNEDEASGPILNLVTHVLTATDVKPLLNFENTLNKYFNAEVISRDFIGKRERHVVKKKHGESKIRRCEEELTHWCISDVVRTDT</sequence>
<gene>
    <name evidence="3" type="ordered locus">MTR_8g070105</name>
</gene>
<reference evidence="3 5" key="1">
    <citation type="journal article" date="2011" name="Nature">
        <title>The Medicago genome provides insight into the evolution of rhizobial symbioses.</title>
        <authorList>
            <person name="Young N.D."/>
            <person name="Debelle F."/>
            <person name="Oldroyd G.E."/>
            <person name="Geurts R."/>
            <person name="Cannon S.B."/>
            <person name="Udvardi M.K."/>
            <person name="Benedito V.A."/>
            <person name="Mayer K.F."/>
            <person name="Gouzy J."/>
            <person name="Schoof H."/>
            <person name="Van de Peer Y."/>
            <person name="Proost S."/>
            <person name="Cook D.R."/>
            <person name="Meyers B.C."/>
            <person name="Spannagl M."/>
            <person name="Cheung F."/>
            <person name="De Mita S."/>
            <person name="Krishnakumar V."/>
            <person name="Gundlach H."/>
            <person name="Zhou S."/>
            <person name="Mudge J."/>
            <person name="Bharti A.K."/>
            <person name="Murray J.D."/>
            <person name="Naoumkina M.A."/>
            <person name="Rosen B."/>
            <person name="Silverstein K.A."/>
            <person name="Tang H."/>
            <person name="Rombauts S."/>
            <person name="Zhao P.X."/>
            <person name="Zhou P."/>
            <person name="Barbe V."/>
            <person name="Bardou P."/>
            <person name="Bechner M."/>
            <person name="Bellec A."/>
            <person name="Berger A."/>
            <person name="Berges H."/>
            <person name="Bidwell S."/>
            <person name="Bisseling T."/>
            <person name="Choisne N."/>
            <person name="Couloux A."/>
            <person name="Denny R."/>
            <person name="Deshpande S."/>
            <person name="Dai X."/>
            <person name="Doyle J.J."/>
            <person name="Dudez A.M."/>
            <person name="Farmer A.D."/>
            <person name="Fouteau S."/>
            <person name="Franken C."/>
            <person name="Gibelin C."/>
            <person name="Gish J."/>
            <person name="Goldstein S."/>
            <person name="Gonzalez A.J."/>
            <person name="Green P.J."/>
            <person name="Hallab A."/>
            <person name="Hartog M."/>
            <person name="Hua A."/>
            <person name="Humphray S.J."/>
            <person name="Jeong D.H."/>
            <person name="Jing Y."/>
            <person name="Jocker A."/>
            <person name="Kenton S.M."/>
            <person name="Kim D.J."/>
            <person name="Klee K."/>
            <person name="Lai H."/>
            <person name="Lang C."/>
            <person name="Lin S."/>
            <person name="Macmil S.L."/>
            <person name="Magdelenat G."/>
            <person name="Matthews L."/>
            <person name="McCorrison J."/>
            <person name="Monaghan E.L."/>
            <person name="Mun J.H."/>
            <person name="Najar F.Z."/>
            <person name="Nicholson C."/>
            <person name="Noirot C."/>
            <person name="O'Bleness M."/>
            <person name="Paule C.R."/>
            <person name="Poulain J."/>
            <person name="Prion F."/>
            <person name="Qin B."/>
            <person name="Qu C."/>
            <person name="Retzel E.F."/>
            <person name="Riddle C."/>
            <person name="Sallet E."/>
            <person name="Samain S."/>
            <person name="Samson N."/>
            <person name="Sanders I."/>
            <person name="Saurat O."/>
            <person name="Scarpelli C."/>
            <person name="Schiex T."/>
            <person name="Segurens B."/>
            <person name="Severin A.J."/>
            <person name="Sherrier D.J."/>
            <person name="Shi R."/>
            <person name="Sims S."/>
            <person name="Singer S.R."/>
            <person name="Sinharoy S."/>
            <person name="Sterck L."/>
            <person name="Viollet A."/>
            <person name="Wang B.B."/>
            <person name="Wang K."/>
            <person name="Wang M."/>
            <person name="Wang X."/>
            <person name="Warfsmann J."/>
            <person name="Weissenbach J."/>
            <person name="White D.D."/>
            <person name="White J.D."/>
            <person name="Wiley G.B."/>
            <person name="Wincker P."/>
            <person name="Xing Y."/>
            <person name="Yang L."/>
            <person name="Yao Z."/>
            <person name="Ying F."/>
            <person name="Zhai J."/>
            <person name="Zhou L."/>
            <person name="Zuber A."/>
            <person name="Denarie J."/>
            <person name="Dixon R.A."/>
            <person name="May G.D."/>
            <person name="Schwartz D.C."/>
            <person name="Rogers J."/>
            <person name="Quetier F."/>
            <person name="Town C.D."/>
            <person name="Roe B.A."/>
        </authorList>
    </citation>
    <scope>NUCLEOTIDE SEQUENCE [LARGE SCALE GENOMIC DNA]</scope>
    <source>
        <strain evidence="3">A17</strain>
        <strain evidence="4 5">cv. Jemalong A17</strain>
    </source>
</reference>
<accession>A0A072U355</accession>
<protein>
    <submittedName>
        <fullName evidence="3">Serpin-like protein</fullName>
    </submittedName>
</protein>
<comment type="similarity">
    <text evidence="1">Belongs to the serpin family.</text>
</comment>
<dbReference type="Pfam" id="PF00079">
    <property type="entry name" value="Serpin"/>
    <property type="match status" value="1"/>
</dbReference>
<evidence type="ECO:0000256" key="1">
    <source>
        <dbReference type="ARBA" id="ARBA00009500"/>
    </source>
</evidence>
<dbReference type="Gene3D" id="3.30.497.10">
    <property type="entry name" value="Antithrombin, subunit I, domain 2"/>
    <property type="match status" value="1"/>
</dbReference>
<proteinExistence type="inferred from homology"/>
<feature type="domain" description="Serpin" evidence="2">
    <location>
        <begin position="13"/>
        <end position="111"/>
    </location>
</feature>
<dbReference type="InterPro" id="IPR023796">
    <property type="entry name" value="Serpin_dom"/>
</dbReference>
<dbReference type="EnsemblPlants" id="KEH20250">
    <property type="protein sequence ID" value="KEH20250"/>
    <property type="gene ID" value="MTR_8g070105"/>
</dbReference>
<evidence type="ECO:0000313" key="5">
    <source>
        <dbReference type="Proteomes" id="UP000002051"/>
    </source>
</evidence>
<reference evidence="4" key="3">
    <citation type="submission" date="2015-04" db="UniProtKB">
        <authorList>
            <consortium name="EnsemblPlants"/>
        </authorList>
    </citation>
    <scope>IDENTIFICATION</scope>
    <source>
        <strain evidence="4">cv. Jemalong A17</strain>
    </source>
</reference>
<dbReference type="InterPro" id="IPR036186">
    <property type="entry name" value="Serpin_sf"/>
</dbReference>
<dbReference type="AlphaFoldDB" id="A0A072U355"/>
<evidence type="ECO:0000313" key="3">
    <source>
        <dbReference type="EMBL" id="KEH20250.1"/>
    </source>
</evidence>
<dbReference type="InterPro" id="IPR042178">
    <property type="entry name" value="Serpin_sf_1"/>
</dbReference>